<dbReference type="SUPFAM" id="SSF52833">
    <property type="entry name" value="Thioredoxin-like"/>
    <property type="match status" value="1"/>
</dbReference>
<dbReference type="InterPro" id="IPR013766">
    <property type="entry name" value="Thioredoxin_domain"/>
</dbReference>
<dbReference type="InterPro" id="IPR036249">
    <property type="entry name" value="Thioredoxin-like_sf"/>
</dbReference>
<dbReference type="EMBL" id="CP000554">
    <property type="protein sequence ID" value="ABM79179.1"/>
    <property type="molecule type" value="Genomic_DNA"/>
</dbReference>
<dbReference type="PROSITE" id="PS51352">
    <property type="entry name" value="THIOREDOXIN_2"/>
    <property type="match status" value="1"/>
</dbReference>
<dbReference type="CDD" id="cd02950">
    <property type="entry name" value="TxlA"/>
    <property type="match status" value="1"/>
</dbReference>
<dbReference type="Gene3D" id="3.40.30.10">
    <property type="entry name" value="Glutaredoxin"/>
    <property type="match status" value="1"/>
</dbReference>
<feature type="domain" description="Thioredoxin" evidence="1">
    <location>
        <begin position="21"/>
        <end position="150"/>
    </location>
</feature>
<evidence type="ECO:0000313" key="3">
    <source>
        <dbReference type="Proteomes" id="UP000002274"/>
    </source>
</evidence>
<dbReference type="AlphaFoldDB" id="A2CCG9"/>
<dbReference type="Pfam" id="PF00085">
    <property type="entry name" value="Thioredoxin"/>
    <property type="match status" value="1"/>
</dbReference>
<protein>
    <submittedName>
        <fullName evidence="2">Thioredoxin-like protein TxlA</fullName>
    </submittedName>
</protein>
<dbReference type="Proteomes" id="UP000002274">
    <property type="component" value="Chromosome"/>
</dbReference>
<organism evidence="2 3">
    <name type="scientific">Prochlorococcus marinus (strain MIT 9303)</name>
    <dbReference type="NCBI Taxonomy" id="59922"/>
    <lineage>
        <taxon>Bacteria</taxon>
        <taxon>Bacillati</taxon>
        <taxon>Cyanobacteriota</taxon>
        <taxon>Cyanophyceae</taxon>
        <taxon>Synechococcales</taxon>
        <taxon>Prochlorococcaceae</taxon>
        <taxon>Prochlorococcus</taxon>
    </lineage>
</organism>
<proteinExistence type="predicted"/>
<evidence type="ECO:0000313" key="2">
    <source>
        <dbReference type="EMBL" id="ABM79179.1"/>
    </source>
</evidence>
<sequence length="188" mass="20644">MTGSSPSSTLGQGQRLILLFTALGLAVVLFLLRGGLNAEAPLEQLARRSLDPDVALTNGRPTVIEFYADWCQACREMAPAMLTTERERETQLDVVLVNVDNPRWQDLVDRYDVNGIPQLNFFDNKGKLQGLSLGARTQEQLQQLTDALIQNQPLPKFAGVGAISNLNASQERTEKQNDLEAIGPMSHG</sequence>
<dbReference type="KEGG" id="pmf:P9303_24481"/>
<dbReference type="HOGENOM" id="CLU_064833_2_0_3"/>
<evidence type="ECO:0000259" key="1">
    <source>
        <dbReference type="PROSITE" id="PS51352"/>
    </source>
</evidence>
<name>A2CCG9_PROM3</name>
<dbReference type="PANTHER" id="PTHR47353:SF1">
    <property type="entry name" value="THIOREDOXIN-LIKE PROTEIN HCF164, CHLOROPLASTIC"/>
    <property type="match status" value="1"/>
</dbReference>
<dbReference type="PANTHER" id="PTHR47353">
    <property type="entry name" value="THIOREDOXIN-LIKE PROTEIN HCF164, CHLOROPLASTIC"/>
    <property type="match status" value="1"/>
</dbReference>
<dbReference type="GO" id="GO:0010190">
    <property type="term" value="P:cytochrome b6f complex assembly"/>
    <property type="evidence" value="ECO:0007669"/>
    <property type="project" value="TreeGrafter"/>
</dbReference>
<dbReference type="RefSeq" id="WP_011827033.1">
    <property type="nucleotide sequence ID" value="NC_008820.1"/>
</dbReference>
<accession>A2CCG9</accession>
<dbReference type="BioCyc" id="PMAR59922:G1G80-2141-MONOMER"/>
<dbReference type="GO" id="GO:0016671">
    <property type="term" value="F:oxidoreductase activity, acting on a sulfur group of donors, disulfide as acceptor"/>
    <property type="evidence" value="ECO:0007669"/>
    <property type="project" value="TreeGrafter"/>
</dbReference>
<gene>
    <name evidence="2" type="ordered locus">P9303_24481</name>
</gene>
<dbReference type="InterPro" id="IPR044241">
    <property type="entry name" value="TxlA/HCF164"/>
</dbReference>
<reference evidence="2 3" key="1">
    <citation type="journal article" date="2007" name="PLoS Genet.">
        <title>Patterns and implications of gene gain and loss in the evolution of Prochlorococcus.</title>
        <authorList>
            <person name="Kettler G.C."/>
            <person name="Martiny A.C."/>
            <person name="Huang K."/>
            <person name="Zucker J."/>
            <person name="Coleman M.L."/>
            <person name="Rodrigue S."/>
            <person name="Chen F."/>
            <person name="Lapidus A."/>
            <person name="Ferriera S."/>
            <person name="Johnson J."/>
            <person name="Steglich C."/>
            <person name="Church G.M."/>
            <person name="Richardson P."/>
            <person name="Chisholm S.W."/>
        </authorList>
    </citation>
    <scope>NUCLEOTIDE SEQUENCE [LARGE SCALE GENOMIC DNA]</scope>
    <source>
        <strain evidence="2 3">MIT 9303</strain>
    </source>
</reference>
<dbReference type="STRING" id="59922.P9303_24481"/>